<dbReference type="EMBL" id="JABBVZ010000095">
    <property type="protein sequence ID" value="NMP24246.1"/>
    <property type="molecule type" value="Genomic_DNA"/>
</dbReference>
<reference evidence="2 3" key="1">
    <citation type="submission" date="2020-04" db="EMBL/GenBank/DDBJ databases">
        <authorList>
            <person name="Zhang R."/>
            <person name="Schippers A."/>
        </authorList>
    </citation>
    <scope>NUCLEOTIDE SEQUENCE [LARGE SCALE GENOMIC DNA]</scope>
    <source>
        <strain evidence="2 3">DSM 109850</strain>
    </source>
</reference>
<gene>
    <name evidence="2" type="ORF">HIJ39_18095</name>
</gene>
<proteinExistence type="predicted"/>
<feature type="transmembrane region" description="Helical" evidence="1">
    <location>
        <begin position="123"/>
        <end position="145"/>
    </location>
</feature>
<name>A0A7Y0L6P4_9FIRM</name>
<keyword evidence="1" id="KW-1133">Transmembrane helix</keyword>
<evidence type="ECO:0000313" key="2">
    <source>
        <dbReference type="EMBL" id="NMP24246.1"/>
    </source>
</evidence>
<organism evidence="2 3">
    <name type="scientific">Sulfobacillus harzensis</name>
    <dbReference type="NCBI Taxonomy" id="2729629"/>
    <lineage>
        <taxon>Bacteria</taxon>
        <taxon>Bacillati</taxon>
        <taxon>Bacillota</taxon>
        <taxon>Clostridia</taxon>
        <taxon>Eubacteriales</taxon>
        <taxon>Clostridiales Family XVII. Incertae Sedis</taxon>
        <taxon>Sulfobacillus</taxon>
    </lineage>
</organism>
<protein>
    <submittedName>
        <fullName evidence="2">Uncharacterized protein</fullName>
    </submittedName>
</protein>
<dbReference type="RefSeq" id="WP_169102187.1">
    <property type="nucleotide sequence ID" value="NZ_JABBVZ010000095.1"/>
</dbReference>
<keyword evidence="3" id="KW-1185">Reference proteome</keyword>
<keyword evidence="1" id="KW-0472">Membrane</keyword>
<accession>A0A7Y0L6P4</accession>
<dbReference type="Proteomes" id="UP000533476">
    <property type="component" value="Unassembled WGS sequence"/>
</dbReference>
<comment type="caution">
    <text evidence="2">The sequence shown here is derived from an EMBL/GenBank/DDBJ whole genome shotgun (WGS) entry which is preliminary data.</text>
</comment>
<feature type="transmembrane region" description="Helical" evidence="1">
    <location>
        <begin position="55"/>
        <end position="74"/>
    </location>
</feature>
<evidence type="ECO:0000256" key="1">
    <source>
        <dbReference type="SAM" id="Phobius"/>
    </source>
</evidence>
<dbReference type="AlphaFoldDB" id="A0A7Y0L6P4"/>
<feature type="transmembrane region" description="Helical" evidence="1">
    <location>
        <begin position="29"/>
        <end position="49"/>
    </location>
</feature>
<sequence length="146" mass="16106">MNLVQQLMTLVSQQLAWQFDTYTSLETKAIGLLAFDGALGAFVAVLHPMPAFLRVPFFVALVVSVGACVGSLWIRKVYTGPNVRAFYQWTRDWADEAEIGLALVVNLEADVNRNHVPLAKKGLYWMVAAIAMVLAVIVVGVDFAFF</sequence>
<evidence type="ECO:0000313" key="3">
    <source>
        <dbReference type="Proteomes" id="UP000533476"/>
    </source>
</evidence>
<keyword evidence="1" id="KW-0812">Transmembrane</keyword>